<dbReference type="Proteomes" id="UP000499080">
    <property type="component" value="Unassembled WGS sequence"/>
</dbReference>
<dbReference type="EMBL" id="BGPR01000011">
    <property type="protein sequence ID" value="GBL76917.1"/>
    <property type="molecule type" value="Genomic_DNA"/>
</dbReference>
<sequence>MGAEGPHVDHKTARMAISLEVFCSWTIMKDPTQQGAQKNTFVVWDGIDWIIRPTDLHLFPALKTALSGRHFRRNEEVAAGCEELPSLPEHRFLPGWLL</sequence>
<dbReference type="AlphaFoldDB" id="A0A4Y2ABF7"/>
<dbReference type="OrthoDB" id="8375652at2759"/>
<proteinExistence type="predicted"/>
<protein>
    <submittedName>
        <fullName evidence="1">Uncharacterized protein</fullName>
    </submittedName>
</protein>
<gene>
    <name evidence="1" type="ORF">AVEN_12593_1</name>
</gene>
<organism evidence="1 2">
    <name type="scientific">Araneus ventricosus</name>
    <name type="common">Orbweaver spider</name>
    <name type="synonym">Epeira ventricosa</name>
    <dbReference type="NCBI Taxonomy" id="182803"/>
    <lineage>
        <taxon>Eukaryota</taxon>
        <taxon>Metazoa</taxon>
        <taxon>Ecdysozoa</taxon>
        <taxon>Arthropoda</taxon>
        <taxon>Chelicerata</taxon>
        <taxon>Arachnida</taxon>
        <taxon>Araneae</taxon>
        <taxon>Araneomorphae</taxon>
        <taxon>Entelegynae</taxon>
        <taxon>Araneoidea</taxon>
        <taxon>Araneidae</taxon>
        <taxon>Araneus</taxon>
    </lineage>
</organism>
<accession>A0A4Y2ABF7</accession>
<name>A0A4Y2ABF7_ARAVE</name>
<evidence type="ECO:0000313" key="1">
    <source>
        <dbReference type="EMBL" id="GBL76917.1"/>
    </source>
</evidence>
<reference evidence="1 2" key="1">
    <citation type="journal article" date="2019" name="Sci. Rep.">
        <title>Orb-weaving spider Araneus ventricosus genome elucidates the spidroin gene catalogue.</title>
        <authorList>
            <person name="Kono N."/>
            <person name="Nakamura H."/>
            <person name="Ohtoshi R."/>
            <person name="Moran D.A.P."/>
            <person name="Shinohara A."/>
            <person name="Yoshida Y."/>
            <person name="Fujiwara M."/>
            <person name="Mori M."/>
            <person name="Tomita M."/>
            <person name="Arakawa K."/>
        </authorList>
    </citation>
    <scope>NUCLEOTIDE SEQUENCE [LARGE SCALE GENOMIC DNA]</scope>
</reference>
<comment type="caution">
    <text evidence="1">The sequence shown here is derived from an EMBL/GenBank/DDBJ whole genome shotgun (WGS) entry which is preliminary data.</text>
</comment>
<evidence type="ECO:0000313" key="2">
    <source>
        <dbReference type="Proteomes" id="UP000499080"/>
    </source>
</evidence>
<keyword evidence="2" id="KW-1185">Reference proteome</keyword>